<dbReference type="InterPro" id="IPR001453">
    <property type="entry name" value="MoaB/Mog_dom"/>
</dbReference>
<dbReference type="FunCoup" id="I3TG18">
    <property type="interactions" value="34"/>
</dbReference>
<accession>I3TG18</accession>
<dbReference type="InterPro" id="IPR012245">
    <property type="entry name" value="MoaB"/>
</dbReference>
<evidence type="ECO:0000313" key="2">
    <source>
        <dbReference type="EMBL" id="AFK51706.1"/>
    </source>
</evidence>
<dbReference type="STRING" id="1184251.TCELL_1283"/>
<dbReference type="OrthoDB" id="205337at2157"/>
<dbReference type="GO" id="GO:0005829">
    <property type="term" value="C:cytosol"/>
    <property type="evidence" value="ECO:0007669"/>
    <property type="project" value="TreeGrafter"/>
</dbReference>
<dbReference type="SMART" id="SM00852">
    <property type="entry name" value="MoCF_biosynth"/>
    <property type="match status" value="1"/>
</dbReference>
<evidence type="ECO:0000259" key="1">
    <source>
        <dbReference type="SMART" id="SM00852"/>
    </source>
</evidence>
<dbReference type="PANTHER" id="PTHR43232:SF2">
    <property type="entry name" value="MOLYBDENUM COFACTOR BIOSYNTHESIS PROTEIN B"/>
    <property type="match status" value="1"/>
</dbReference>
<protein>
    <submittedName>
        <fullName evidence="2">Molybdenum cofactor synthesis domain protein</fullName>
    </submittedName>
</protein>
<reference evidence="2 3" key="1">
    <citation type="journal article" date="2012" name="J. Bacteriol.">
        <title>Complete genome sequence of the hyperthermophilic cellulolytic Crenarchaeon 'Thermogladius cellulolyticus' 1633.</title>
        <authorList>
            <person name="Mardanov A.V."/>
            <person name="Kochetkova T.V."/>
            <person name="Beletsky A.V."/>
            <person name="Bonch-Osmolovskaya E.A."/>
            <person name="Ravin N.V."/>
            <person name="Skryabin K.G."/>
        </authorList>
    </citation>
    <scope>NUCLEOTIDE SEQUENCE [LARGE SCALE GENOMIC DNA]</scope>
    <source>
        <strain evidence="3">DSM 22663 / VKM B-2946 / 1633</strain>
    </source>
</reference>
<dbReference type="GeneID" id="13013604"/>
<keyword evidence="3" id="KW-1185">Reference proteome</keyword>
<evidence type="ECO:0000313" key="3">
    <source>
        <dbReference type="Proteomes" id="UP000005270"/>
    </source>
</evidence>
<dbReference type="AlphaFoldDB" id="I3TG18"/>
<dbReference type="GO" id="GO:0006777">
    <property type="term" value="P:Mo-molybdopterin cofactor biosynthetic process"/>
    <property type="evidence" value="ECO:0007669"/>
    <property type="project" value="InterPro"/>
</dbReference>
<dbReference type="InterPro" id="IPR036425">
    <property type="entry name" value="MoaB/Mog-like_dom_sf"/>
</dbReference>
<dbReference type="RefSeq" id="WP_014737956.1">
    <property type="nucleotide sequence ID" value="NC_017954.1"/>
</dbReference>
<organism evidence="2 3">
    <name type="scientific">Thermogladius calderae (strain DSM 22663 / VKM B-2946 / 1633)</name>
    <dbReference type="NCBI Taxonomy" id="1184251"/>
    <lineage>
        <taxon>Archaea</taxon>
        <taxon>Thermoproteota</taxon>
        <taxon>Thermoprotei</taxon>
        <taxon>Desulfurococcales</taxon>
        <taxon>Desulfurococcaceae</taxon>
        <taxon>Thermogladius</taxon>
    </lineage>
</organism>
<name>I3TG18_THEC1</name>
<dbReference type="Gene3D" id="3.40.980.10">
    <property type="entry name" value="MoaB/Mog-like domain"/>
    <property type="match status" value="1"/>
</dbReference>
<proteinExistence type="predicted"/>
<dbReference type="PANTHER" id="PTHR43232">
    <property type="entry name" value="MOLYBDENUM COFACTOR BIOSYNTHESIS PROTEIN B"/>
    <property type="match status" value="1"/>
</dbReference>
<dbReference type="Proteomes" id="UP000005270">
    <property type="component" value="Chromosome"/>
</dbReference>
<dbReference type="HOGENOM" id="CLU_077358_2_3_2"/>
<feature type="domain" description="MoaB/Mog" evidence="1">
    <location>
        <begin position="4"/>
        <end position="145"/>
    </location>
</feature>
<dbReference type="eggNOG" id="arCOG00214">
    <property type="taxonomic scope" value="Archaea"/>
</dbReference>
<dbReference type="KEGG" id="thg:TCELL_1283"/>
<dbReference type="Pfam" id="PF00994">
    <property type="entry name" value="MoCF_biosynth"/>
    <property type="match status" value="1"/>
</dbReference>
<dbReference type="SUPFAM" id="SSF53218">
    <property type="entry name" value="Molybdenum cofactor biosynthesis proteins"/>
    <property type="match status" value="1"/>
</dbReference>
<dbReference type="EMBL" id="CP003531">
    <property type="protein sequence ID" value="AFK51706.1"/>
    <property type="molecule type" value="Genomic_DNA"/>
</dbReference>
<gene>
    <name evidence="2" type="ordered locus">TCELL_1283</name>
</gene>
<dbReference type="InParanoid" id="I3TG18"/>
<sequence>MKALVLVVSDTVYEGRGEDTSGELAVRMLRERGFEVVKVVSPNKPAEIIRSLREHDARLVVVVGGTGPSPRDVSVDVVESIAWREFPGFGEEFRRRSINRVGLRALLSRAGLYETFDGRVMAVLPGSADGVEVGLSILLEIAHHLLEESSRITGAHRVG</sequence>